<evidence type="ECO:0000256" key="1">
    <source>
        <dbReference type="ARBA" id="ARBA00022559"/>
    </source>
</evidence>
<dbReference type="InterPro" id="IPR013766">
    <property type="entry name" value="Thioredoxin_domain"/>
</dbReference>
<gene>
    <name evidence="6" type="ORF">CEN41_01625</name>
</gene>
<dbReference type="NCBIfam" id="NF001808">
    <property type="entry name" value="PRK00522.1"/>
    <property type="match status" value="1"/>
</dbReference>
<feature type="domain" description="Thioredoxin" evidence="5">
    <location>
        <begin position="14"/>
        <end position="163"/>
    </location>
</feature>
<comment type="caution">
    <text evidence="6">The sequence shown here is derived from an EMBL/GenBank/DDBJ whole genome shotgun (WGS) entry which is preliminary data.</text>
</comment>
<dbReference type="PANTHER" id="PTHR43110">
    <property type="entry name" value="THIOL PEROXIDASE"/>
    <property type="match status" value="1"/>
</dbReference>
<dbReference type="Proteomes" id="UP000234966">
    <property type="component" value="Unassembled WGS sequence"/>
</dbReference>
<dbReference type="PANTHER" id="PTHR43110:SF1">
    <property type="entry name" value="THIOL PEROXIDASE"/>
    <property type="match status" value="1"/>
</dbReference>
<keyword evidence="3" id="KW-1015">Disulfide bond</keyword>
<dbReference type="InterPro" id="IPR002065">
    <property type="entry name" value="TPX"/>
</dbReference>
<dbReference type="CDD" id="cd03014">
    <property type="entry name" value="PRX_Atyp2cys"/>
    <property type="match status" value="1"/>
</dbReference>
<keyword evidence="4" id="KW-0676">Redox-active center</keyword>
<dbReference type="EMBL" id="NMQI01000031">
    <property type="protein sequence ID" value="PMB48321.1"/>
    <property type="molecule type" value="Genomic_DNA"/>
</dbReference>
<keyword evidence="1 6" id="KW-0575">Peroxidase</keyword>
<evidence type="ECO:0000256" key="4">
    <source>
        <dbReference type="ARBA" id="ARBA00023284"/>
    </source>
</evidence>
<dbReference type="Pfam" id="PF08534">
    <property type="entry name" value="Redoxin"/>
    <property type="match status" value="1"/>
</dbReference>
<organism evidence="6 7">
    <name type="scientific">Fischerella thermalis CCMEE 5330</name>
    <dbReference type="NCBI Taxonomy" id="2019670"/>
    <lineage>
        <taxon>Bacteria</taxon>
        <taxon>Bacillati</taxon>
        <taxon>Cyanobacteriota</taxon>
        <taxon>Cyanophyceae</taxon>
        <taxon>Nostocales</taxon>
        <taxon>Hapalosiphonaceae</taxon>
        <taxon>Fischerella</taxon>
    </lineage>
</organism>
<dbReference type="InterPro" id="IPR013740">
    <property type="entry name" value="Redoxin"/>
</dbReference>
<dbReference type="Gene3D" id="3.40.30.10">
    <property type="entry name" value="Glutaredoxin"/>
    <property type="match status" value="1"/>
</dbReference>
<dbReference type="GO" id="GO:0008379">
    <property type="term" value="F:thioredoxin peroxidase activity"/>
    <property type="evidence" value="ECO:0007669"/>
    <property type="project" value="InterPro"/>
</dbReference>
<protein>
    <submittedName>
        <fullName evidence="6">Lipid hydroperoxide peroxidase</fullName>
    </submittedName>
</protein>
<sequence length="163" mass="18280">MVGPVEHRVQGEMLNVGDKAPDFTLMAVDRSSRTLADYAGKVLIISTIPSIDTSVCSAQTRRFNMEAANLHEDIRVITVSADLTFALKRYCGAEGITNHETLSCYMDMKFADDYGVHDLDWRVCQRAVFVVDREGIIRHAEYVDVIGHEVNFDEALRVAKELV</sequence>
<dbReference type="AlphaFoldDB" id="A0A2N6MNG5"/>
<dbReference type="PROSITE" id="PS51352">
    <property type="entry name" value="THIOREDOXIN_2"/>
    <property type="match status" value="1"/>
</dbReference>
<evidence type="ECO:0000313" key="7">
    <source>
        <dbReference type="Proteomes" id="UP000234966"/>
    </source>
</evidence>
<evidence type="ECO:0000313" key="6">
    <source>
        <dbReference type="EMBL" id="PMB48321.1"/>
    </source>
</evidence>
<accession>A0A2N6MNG5</accession>
<proteinExistence type="predicted"/>
<reference evidence="6 7" key="1">
    <citation type="submission" date="2017-07" db="EMBL/GenBank/DDBJ databases">
        <title>Genomes of Fischerella (Mastigocladus) sp. strains.</title>
        <authorList>
            <person name="Miller S.R."/>
        </authorList>
    </citation>
    <scope>NUCLEOTIDE SEQUENCE [LARGE SCALE GENOMIC DNA]</scope>
    <source>
        <strain evidence="6 7">CCMEE 5330</strain>
    </source>
</reference>
<evidence type="ECO:0000256" key="3">
    <source>
        <dbReference type="ARBA" id="ARBA00023157"/>
    </source>
</evidence>
<dbReference type="InterPro" id="IPR050455">
    <property type="entry name" value="Tpx_Peroxidase_subfamily"/>
</dbReference>
<evidence type="ECO:0000256" key="2">
    <source>
        <dbReference type="ARBA" id="ARBA00022862"/>
    </source>
</evidence>
<dbReference type="SUPFAM" id="SSF52833">
    <property type="entry name" value="Thioredoxin-like"/>
    <property type="match status" value="1"/>
</dbReference>
<keyword evidence="1 6" id="KW-0560">Oxidoreductase</keyword>
<keyword evidence="2" id="KW-0049">Antioxidant</keyword>
<name>A0A2N6MNG5_9CYAN</name>
<evidence type="ECO:0000259" key="5">
    <source>
        <dbReference type="PROSITE" id="PS51352"/>
    </source>
</evidence>
<dbReference type="InterPro" id="IPR036249">
    <property type="entry name" value="Thioredoxin-like_sf"/>
</dbReference>